<evidence type="ECO:0000313" key="2">
    <source>
        <dbReference type="EMBL" id="TKR82481.1"/>
    </source>
</evidence>
<keyword evidence="3" id="KW-1185">Reference proteome</keyword>
<gene>
    <name evidence="2" type="ORF">L596_016201</name>
</gene>
<name>A0A4U5NIH7_STECR</name>
<proteinExistence type="predicted"/>
<sequence length="132" mass="14934">MASVDVELREKTKIRQEADRMFKEDYGIDVGSTEMPAKMMKPAAQNTMSLVTNLFPVKTHQQMPIYRWDVDITIAGKNGKTFSLTKKSDSDAVAVNRKLKTRSISSASSRRIPRSSASWRRTTTTWSRCCSP</sequence>
<dbReference type="AlphaFoldDB" id="A0A4U5NIH7"/>
<dbReference type="EMBL" id="AZBU02000004">
    <property type="protein sequence ID" value="TKR82481.1"/>
    <property type="molecule type" value="Genomic_DNA"/>
</dbReference>
<reference evidence="2 3" key="1">
    <citation type="journal article" date="2015" name="Genome Biol.">
        <title>Comparative genomics of Steinernema reveals deeply conserved gene regulatory networks.</title>
        <authorList>
            <person name="Dillman A.R."/>
            <person name="Macchietto M."/>
            <person name="Porter C.F."/>
            <person name="Rogers A."/>
            <person name="Williams B."/>
            <person name="Antoshechkin I."/>
            <person name="Lee M.M."/>
            <person name="Goodwin Z."/>
            <person name="Lu X."/>
            <person name="Lewis E.E."/>
            <person name="Goodrich-Blair H."/>
            <person name="Stock S.P."/>
            <person name="Adams B.J."/>
            <person name="Sternberg P.W."/>
            <person name="Mortazavi A."/>
        </authorList>
    </citation>
    <scope>NUCLEOTIDE SEQUENCE [LARGE SCALE GENOMIC DNA]</scope>
    <source>
        <strain evidence="2 3">ALL</strain>
    </source>
</reference>
<accession>A0A4U5NIH7</accession>
<organism evidence="2 3">
    <name type="scientific">Steinernema carpocapsae</name>
    <name type="common">Entomopathogenic nematode</name>
    <dbReference type="NCBI Taxonomy" id="34508"/>
    <lineage>
        <taxon>Eukaryota</taxon>
        <taxon>Metazoa</taxon>
        <taxon>Ecdysozoa</taxon>
        <taxon>Nematoda</taxon>
        <taxon>Chromadorea</taxon>
        <taxon>Rhabditida</taxon>
        <taxon>Tylenchina</taxon>
        <taxon>Panagrolaimomorpha</taxon>
        <taxon>Strongyloidoidea</taxon>
        <taxon>Steinernematidae</taxon>
        <taxon>Steinernema</taxon>
    </lineage>
</organism>
<reference evidence="2 3" key="2">
    <citation type="journal article" date="2019" name="G3 (Bethesda)">
        <title>Hybrid Assembly of the Genome of the Entomopathogenic Nematode Steinernema carpocapsae Identifies the X-Chromosome.</title>
        <authorList>
            <person name="Serra L."/>
            <person name="Macchietto M."/>
            <person name="Macias-Munoz A."/>
            <person name="McGill C.J."/>
            <person name="Rodriguez I.M."/>
            <person name="Rodriguez B."/>
            <person name="Murad R."/>
            <person name="Mortazavi A."/>
        </authorList>
    </citation>
    <scope>NUCLEOTIDE SEQUENCE [LARGE SCALE GENOMIC DNA]</scope>
    <source>
        <strain evidence="2 3">ALL</strain>
    </source>
</reference>
<dbReference type="Proteomes" id="UP000298663">
    <property type="component" value="Unassembled WGS sequence"/>
</dbReference>
<evidence type="ECO:0000256" key="1">
    <source>
        <dbReference type="SAM" id="MobiDB-lite"/>
    </source>
</evidence>
<protein>
    <submittedName>
        <fullName evidence="2">Uncharacterized protein</fullName>
    </submittedName>
</protein>
<feature type="region of interest" description="Disordered" evidence="1">
    <location>
        <begin position="102"/>
        <end position="132"/>
    </location>
</feature>
<comment type="caution">
    <text evidence="2">The sequence shown here is derived from an EMBL/GenBank/DDBJ whole genome shotgun (WGS) entry which is preliminary data.</text>
</comment>
<evidence type="ECO:0000313" key="3">
    <source>
        <dbReference type="Proteomes" id="UP000298663"/>
    </source>
</evidence>